<name>A0A1L7D6I8_9CORY</name>
<dbReference type="EMBL" id="CP009249">
    <property type="protein sequence ID" value="APT93651.1"/>
    <property type="molecule type" value="Genomic_DNA"/>
</dbReference>
<evidence type="ECO:0000313" key="3">
    <source>
        <dbReference type="Proteomes" id="UP000185491"/>
    </source>
</evidence>
<dbReference type="STRING" id="161895.CPHO_03930"/>
<gene>
    <name evidence="2" type="ORF">CPHO_03930</name>
</gene>
<evidence type="ECO:0000259" key="1">
    <source>
        <dbReference type="Pfam" id="PF12728"/>
    </source>
</evidence>
<sequence>MEDNVVEDANLRNFLKTFLDCVNSGNDIVAIPADEAVSPNKAAGILSMSRTHLYKLLDRGEIPFHRVGRDRRIFLKDINEYVARREGYRKQLAEDFARLDALQAEAIDELAESF</sequence>
<reference evidence="2 3" key="1">
    <citation type="submission" date="2014-08" db="EMBL/GenBank/DDBJ databases">
        <title>Complete genome sequence of Corynebacterium phocae M408/89/1(T)(=DSM 44612(T)), isolated from the common seal (Phoca vitulina).</title>
        <authorList>
            <person name="Ruckert C."/>
            <person name="Albersmeier A."/>
            <person name="Winkler A."/>
            <person name="Kalinowski J."/>
        </authorList>
    </citation>
    <scope>NUCLEOTIDE SEQUENCE [LARGE SCALE GENOMIC DNA]</scope>
    <source>
        <strain evidence="2 3">M408/89/1</strain>
    </source>
</reference>
<dbReference type="InterPro" id="IPR041657">
    <property type="entry name" value="HTH_17"/>
</dbReference>
<protein>
    <recommendedName>
        <fullName evidence="1">Helix-turn-helix domain-containing protein</fullName>
    </recommendedName>
</protein>
<proteinExistence type="predicted"/>
<keyword evidence="3" id="KW-1185">Reference proteome</keyword>
<organism evidence="2 3">
    <name type="scientific">Corynebacterium phocae</name>
    <dbReference type="NCBI Taxonomy" id="161895"/>
    <lineage>
        <taxon>Bacteria</taxon>
        <taxon>Bacillati</taxon>
        <taxon>Actinomycetota</taxon>
        <taxon>Actinomycetes</taxon>
        <taxon>Mycobacteriales</taxon>
        <taxon>Corynebacteriaceae</taxon>
        <taxon>Corynebacterium</taxon>
    </lineage>
</organism>
<dbReference type="Proteomes" id="UP000185491">
    <property type="component" value="Chromosome"/>
</dbReference>
<dbReference type="Pfam" id="PF12728">
    <property type="entry name" value="HTH_17"/>
    <property type="match status" value="1"/>
</dbReference>
<dbReference type="AlphaFoldDB" id="A0A1L7D6I8"/>
<accession>A0A1L7D6I8</accession>
<dbReference type="KEGG" id="cpho:CPHO_03930"/>
<dbReference type="NCBIfam" id="TIGR01764">
    <property type="entry name" value="excise"/>
    <property type="match status" value="1"/>
</dbReference>
<dbReference type="InterPro" id="IPR010093">
    <property type="entry name" value="SinI_DNA-bd"/>
</dbReference>
<dbReference type="GO" id="GO:0003677">
    <property type="term" value="F:DNA binding"/>
    <property type="evidence" value="ECO:0007669"/>
    <property type="project" value="InterPro"/>
</dbReference>
<feature type="domain" description="Helix-turn-helix" evidence="1">
    <location>
        <begin position="38"/>
        <end position="85"/>
    </location>
</feature>
<evidence type="ECO:0000313" key="2">
    <source>
        <dbReference type="EMBL" id="APT93651.1"/>
    </source>
</evidence>